<evidence type="ECO:0000256" key="9">
    <source>
        <dbReference type="ARBA" id="ARBA00023136"/>
    </source>
</evidence>
<evidence type="ECO:0000256" key="11">
    <source>
        <dbReference type="RuleBase" id="RU369019"/>
    </source>
</evidence>
<comment type="function">
    <text evidence="11">Guanine nucleotide exchange factor (GEF) that regulates the assembly of the coat protein complex II/COPII in endoplasmic reticulum (ER) to Golgi vesicle-mediated transport. Selectively activates SAR1A and SAR1B by promoting the exchange of guanosine diphosphate (GDP) for guanosine triphosphate (GTP) in these small GTPases. In their activated GTP-bound state, SAR1A and SAR1B insert into the membrane of the endoplasmic reticulum where they recruit the remainder of the coat protein complex II/COPII which is responsible for both the sorting of proteins and the deformation and budding of membranes into vesicles destined to the Golgi.</text>
</comment>
<organism evidence="13 14">
    <name type="scientific">Canis lupus dingo</name>
    <name type="common">dingo</name>
    <dbReference type="NCBI Taxonomy" id="286419"/>
    <lineage>
        <taxon>Eukaryota</taxon>
        <taxon>Metazoa</taxon>
        <taxon>Chordata</taxon>
        <taxon>Craniata</taxon>
        <taxon>Vertebrata</taxon>
        <taxon>Euteleostomi</taxon>
        <taxon>Mammalia</taxon>
        <taxon>Eutheria</taxon>
        <taxon>Laurasiatheria</taxon>
        <taxon>Carnivora</taxon>
        <taxon>Caniformia</taxon>
        <taxon>Canidae</taxon>
        <taxon>Canis</taxon>
    </lineage>
</organism>
<dbReference type="GO" id="GO:0048208">
    <property type="term" value="P:COPII vesicle coating"/>
    <property type="evidence" value="ECO:0007669"/>
    <property type="project" value="Ensembl"/>
</dbReference>
<dbReference type="PROSITE" id="PS50082">
    <property type="entry name" value="WD_REPEATS_2"/>
    <property type="match status" value="1"/>
</dbReference>
<dbReference type="GO" id="GO:0090110">
    <property type="term" value="P:COPII-coated vesicle cargo loading"/>
    <property type="evidence" value="ECO:0007669"/>
    <property type="project" value="Ensembl"/>
</dbReference>
<evidence type="ECO:0000256" key="7">
    <source>
        <dbReference type="ARBA" id="ARBA00022927"/>
    </source>
</evidence>
<proteinExistence type="inferred from homology"/>
<dbReference type="GO" id="GO:0051020">
    <property type="term" value="F:GTPase binding"/>
    <property type="evidence" value="ECO:0007669"/>
    <property type="project" value="Ensembl"/>
</dbReference>
<comment type="similarity">
    <text evidence="11">Belongs to the WD repeat SEC12 family.</text>
</comment>
<keyword evidence="4 11" id="KW-0677">Repeat</keyword>
<gene>
    <name evidence="13" type="primary">PREB</name>
</gene>
<evidence type="ECO:0000256" key="3">
    <source>
        <dbReference type="ARBA" id="ARBA00022692"/>
    </source>
</evidence>
<dbReference type="GO" id="GO:0070971">
    <property type="term" value="C:endoplasmic reticulum exit site"/>
    <property type="evidence" value="ECO:0007669"/>
    <property type="project" value="Ensembl"/>
</dbReference>
<dbReference type="GeneTree" id="ENSGT00390000018031"/>
<evidence type="ECO:0000256" key="12">
    <source>
        <dbReference type="SAM" id="MobiDB-lite"/>
    </source>
</evidence>
<feature type="compositionally biased region" description="Basic and acidic residues" evidence="12">
    <location>
        <begin position="104"/>
        <end position="116"/>
    </location>
</feature>
<feature type="repeat" description="WD" evidence="10">
    <location>
        <begin position="161"/>
        <end position="192"/>
    </location>
</feature>
<accession>A0A8C0R796</accession>
<evidence type="ECO:0000256" key="5">
    <source>
        <dbReference type="ARBA" id="ARBA00022824"/>
    </source>
</evidence>
<keyword evidence="3" id="KW-0812">Transmembrane</keyword>
<keyword evidence="1 11" id="KW-0813">Transport</keyword>
<dbReference type="GO" id="GO:0005085">
    <property type="term" value="F:guanyl-nucleotide exchange factor activity"/>
    <property type="evidence" value="ECO:0007669"/>
    <property type="project" value="Ensembl"/>
</dbReference>
<keyword evidence="7 11" id="KW-0653">Protein transport</keyword>
<dbReference type="InterPro" id="IPR015943">
    <property type="entry name" value="WD40/YVTN_repeat-like_dom_sf"/>
</dbReference>
<dbReference type="Pfam" id="PF00400">
    <property type="entry name" value="WD40"/>
    <property type="match status" value="2"/>
</dbReference>
<keyword evidence="5 11" id="KW-0256">Endoplasmic reticulum</keyword>
<dbReference type="Gene3D" id="2.130.10.10">
    <property type="entry name" value="YVTN repeat-like/Quinoprotein amine dehydrogenase"/>
    <property type="match status" value="1"/>
</dbReference>
<reference evidence="13" key="2">
    <citation type="submission" date="2025-09" db="UniProtKB">
        <authorList>
            <consortium name="Ensembl"/>
        </authorList>
    </citation>
    <scope>IDENTIFICATION</scope>
</reference>
<dbReference type="SMART" id="SM00320">
    <property type="entry name" value="WD40"/>
    <property type="match status" value="4"/>
</dbReference>
<evidence type="ECO:0000313" key="14">
    <source>
        <dbReference type="Proteomes" id="UP000694391"/>
    </source>
</evidence>
<dbReference type="InterPro" id="IPR045260">
    <property type="entry name" value="Sec12-like"/>
</dbReference>
<evidence type="ECO:0000256" key="10">
    <source>
        <dbReference type="PROSITE-ProRule" id="PRU00221"/>
    </source>
</evidence>
<evidence type="ECO:0000256" key="2">
    <source>
        <dbReference type="ARBA" id="ARBA00022574"/>
    </source>
</evidence>
<dbReference type="Ensembl" id="ENSCAFT00020036574.1">
    <property type="protein sequence ID" value="ENSCAFP00020031669.1"/>
    <property type="gene ID" value="ENSCAFG00020024700.1"/>
</dbReference>
<dbReference type="SUPFAM" id="SSF50998">
    <property type="entry name" value="Quinoprotein alcohol dehydrogenase-like"/>
    <property type="match status" value="1"/>
</dbReference>
<protein>
    <recommendedName>
        <fullName evidence="11">Prolactin regulatory element-binding protein</fullName>
    </recommendedName>
    <alternativeName>
        <fullName evidence="11">Mammalian guanine nucleotide exchange factor Sec12</fullName>
    </alternativeName>
</protein>
<dbReference type="PANTHER" id="PTHR23284">
    <property type="entry name" value="PROLACTIN REGULATORY ELEMENT BINDING PROTEIN"/>
    <property type="match status" value="1"/>
</dbReference>
<dbReference type="GO" id="GO:0003400">
    <property type="term" value="P:regulation of COPII vesicle coating"/>
    <property type="evidence" value="ECO:0007669"/>
    <property type="project" value="UniProtKB-UniRule"/>
</dbReference>
<dbReference type="GO" id="GO:0015031">
    <property type="term" value="P:protein transport"/>
    <property type="evidence" value="ECO:0007669"/>
    <property type="project" value="UniProtKB-KW"/>
</dbReference>
<evidence type="ECO:0000256" key="4">
    <source>
        <dbReference type="ARBA" id="ARBA00022737"/>
    </source>
</evidence>
<evidence type="ECO:0000256" key="6">
    <source>
        <dbReference type="ARBA" id="ARBA00022892"/>
    </source>
</evidence>
<comment type="subcellular location">
    <subcellularLocation>
        <location evidence="11">Endoplasmic reticulum membrane</location>
        <topology evidence="11">Single-pass membrane protein</topology>
    </subcellularLocation>
    <subcellularLocation>
        <location evidence="11">Nucleus</location>
    </subcellularLocation>
    <text evidence="11">Concentrates at endoplasmic reticulum exit sites (ERES), also known as transitional endoplasmic reticulum (tER).</text>
</comment>
<keyword evidence="8" id="KW-1133">Transmembrane helix</keyword>
<dbReference type="GO" id="GO:0005789">
    <property type="term" value="C:endoplasmic reticulum membrane"/>
    <property type="evidence" value="ECO:0007669"/>
    <property type="project" value="UniProtKB-SubCell"/>
</dbReference>
<feature type="compositionally biased region" description="Basic and acidic residues" evidence="12">
    <location>
        <begin position="125"/>
        <end position="134"/>
    </location>
</feature>
<evidence type="ECO:0000256" key="8">
    <source>
        <dbReference type="ARBA" id="ARBA00022989"/>
    </source>
</evidence>
<dbReference type="Proteomes" id="UP000694391">
    <property type="component" value="Unplaced"/>
</dbReference>
<keyword evidence="9" id="KW-0472">Membrane</keyword>
<dbReference type="InterPro" id="IPR011047">
    <property type="entry name" value="Quinoprotein_ADH-like_sf"/>
</dbReference>
<reference evidence="13" key="1">
    <citation type="submission" date="2025-08" db="UniProtKB">
        <authorList>
            <consortium name="Ensembl"/>
        </authorList>
    </citation>
    <scope>IDENTIFICATION</scope>
</reference>
<name>A0A8C0R796_CANLU</name>
<comment type="function">
    <text evidence="11">Was first identified based on its probable role in the regulation of pituitary gene transcription. Binds to the prolactin gene (PRL) promoter and seems to activate transcription.</text>
</comment>
<comment type="subunit">
    <text evidence="11">Interacts with SAR1B (GDP-bound form). Interacts with MIA2; recruits PREB to endoplasmic reticulum exit sites.</text>
</comment>
<evidence type="ECO:0000313" key="13">
    <source>
        <dbReference type="Ensembl" id="ENSCAFP00020031669.1"/>
    </source>
</evidence>
<dbReference type="InterPro" id="IPR001680">
    <property type="entry name" value="WD40_rpt"/>
</dbReference>
<keyword evidence="2 10" id="KW-0853">WD repeat</keyword>
<dbReference type="GO" id="GO:0005634">
    <property type="term" value="C:nucleus"/>
    <property type="evidence" value="ECO:0007669"/>
    <property type="project" value="UniProtKB-SubCell"/>
</dbReference>
<evidence type="ECO:0000256" key="1">
    <source>
        <dbReference type="ARBA" id="ARBA00022448"/>
    </source>
</evidence>
<keyword evidence="6" id="KW-0931">ER-Golgi transport</keyword>
<dbReference type="AlphaFoldDB" id="A0A8C0R796"/>
<sequence>MGRRRAPELYRAPFPLYALQVDPSTGLLIAAGGGGAAKTGIKNGVHFLQLEQINGRLSASLLHSHDTETRATMNLALAGNILAAGQDAHCQLLRFQTHQQKGKTKVEKAGSKEQGPRQRKGAAPVEKKPGAETHQEGIELSVENLKAVQTDFSPDPFQKVVCFNHDNTLLATGGTDGYVRIWKVPSLEKVLEFRAHEGEIEDLALGPDGKLVTVGWDLKASVWQKDQLVTQLHWQENGPTFSNTPYRYQACRFGHVPDQPTRLRLFTVQIPHKRLRQPPPCYLTAWDGSTFLPLRTKSCGHEVISCLSVSESGTFLGLGTVTGSVAIYIAFSLQCLYYVREAHGIVVTDVAFLPEKGRGPELLGFHETALFSVAVDSRCQLHLLPSRSESLEWGGTTLPLAAAKLAPGEWAACLQPSAPFLSSPVLRVVKPLYLLTSFLTLLQGVFLCGCCSCSVSGLLL</sequence>
<keyword evidence="14" id="KW-1185">Reference proteome</keyword>
<dbReference type="PANTHER" id="PTHR23284:SF0">
    <property type="entry name" value="PROLACTIN REGULATORY ELEMENT-BINDING PROTEIN"/>
    <property type="match status" value="1"/>
</dbReference>
<feature type="region of interest" description="Disordered" evidence="12">
    <location>
        <begin position="99"/>
        <end position="134"/>
    </location>
</feature>